<evidence type="ECO:0000313" key="7">
    <source>
        <dbReference type="Proteomes" id="UP000029558"/>
    </source>
</evidence>
<evidence type="ECO:0000256" key="2">
    <source>
        <dbReference type="ARBA" id="ARBA00022475"/>
    </source>
</evidence>
<dbReference type="AlphaFoldDB" id="A0A1L6TEA9"/>
<dbReference type="RefSeq" id="WP_017377119.1">
    <property type="nucleotide sequence ID" value="NZ_CP012508.1"/>
</dbReference>
<dbReference type="GO" id="GO:0005886">
    <property type="term" value="C:plasma membrane"/>
    <property type="evidence" value="ECO:0007669"/>
    <property type="project" value="UniProtKB-SubCell"/>
</dbReference>
<evidence type="ECO:0000256" key="4">
    <source>
        <dbReference type="ARBA" id="ARBA00022989"/>
    </source>
</evidence>
<dbReference type="InterPro" id="IPR001123">
    <property type="entry name" value="LeuE-type"/>
</dbReference>
<proteinExistence type="predicted"/>
<dbReference type="PANTHER" id="PTHR30086">
    <property type="entry name" value="ARGININE EXPORTER PROTEIN ARGO"/>
    <property type="match status" value="1"/>
</dbReference>
<keyword evidence="2" id="KW-1003">Cell membrane</keyword>
<gene>
    <name evidence="6" type="ORF">KU39_2614</name>
</gene>
<evidence type="ECO:0000256" key="3">
    <source>
        <dbReference type="ARBA" id="ARBA00022692"/>
    </source>
</evidence>
<evidence type="ECO:0000256" key="1">
    <source>
        <dbReference type="ARBA" id="ARBA00004651"/>
    </source>
</evidence>
<organism evidence="6 7">
    <name type="scientific">Piscirickettsia salmonis</name>
    <dbReference type="NCBI Taxonomy" id="1238"/>
    <lineage>
        <taxon>Bacteria</taxon>
        <taxon>Pseudomonadati</taxon>
        <taxon>Pseudomonadota</taxon>
        <taxon>Gammaproteobacteria</taxon>
        <taxon>Thiotrichales</taxon>
        <taxon>Piscirickettsiaceae</taxon>
        <taxon>Piscirickettsia</taxon>
    </lineage>
</organism>
<name>A0A1L6TEA9_PISSA</name>
<keyword evidence="3" id="KW-0812">Transmembrane</keyword>
<dbReference type="OrthoDB" id="9804822at2"/>
<protein>
    <submittedName>
        <fullName evidence="6">Homoserine lactone transporter</fullName>
    </submittedName>
</protein>
<dbReference type="PIRSF" id="PIRSF006324">
    <property type="entry name" value="LeuE"/>
    <property type="match status" value="1"/>
</dbReference>
<dbReference type="Pfam" id="PF01810">
    <property type="entry name" value="LysE"/>
    <property type="match status" value="1"/>
</dbReference>
<evidence type="ECO:0000313" key="6">
    <source>
        <dbReference type="EMBL" id="ALB23790.1"/>
    </source>
</evidence>
<sequence>MSIADIITFTNLAFFLAIIPGPNALLVLQTSLTQGKRPAYANILGIVLAFYIHASISAFGLSYLFSTSNVTFNLLKWLGAAYLIWLGTTNLYNALKSKIKATPALLNQKTTTNLPNNFIKGFLTNLLNPKVILFYLAIFPQFIHHGNLLEDSLVLGSLQATIVGSWFILVVTLAERFKGIFNSSRNTSWLKGMSGSLFISFGIKLALLSR</sequence>
<dbReference type="EMBL" id="CP012508">
    <property type="protein sequence ID" value="ALB23790.1"/>
    <property type="molecule type" value="Genomic_DNA"/>
</dbReference>
<reference evidence="6 7" key="1">
    <citation type="journal article" date="2014" name="Genome Announc.">
        <title>Comparative Genome Analysis of Two Isolates of the Fish Pathogen Piscirickettsia salmonis from Different Hosts Reveals Major Differences in Virulence-Associated Secretion Systems.</title>
        <authorList>
            <person name="Bohle H."/>
            <person name="Henriquez P."/>
            <person name="Grothusen H."/>
            <person name="Navas E."/>
            <person name="Sandoval A."/>
            <person name="Bustamante F."/>
            <person name="Bustos P."/>
            <person name="Mancilla M."/>
        </authorList>
    </citation>
    <scope>NUCLEOTIDE SEQUENCE [LARGE SCALE GENOMIC DNA]</scope>
    <source>
        <strain evidence="7">B1-32597</strain>
    </source>
</reference>
<evidence type="ECO:0000256" key="5">
    <source>
        <dbReference type="ARBA" id="ARBA00023136"/>
    </source>
</evidence>
<keyword evidence="5" id="KW-0472">Membrane</keyword>
<comment type="subcellular location">
    <subcellularLocation>
        <location evidence="1">Cell membrane</location>
        <topology evidence="1">Multi-pass membrane protein</topology>
    </subcellularLocation>
</comment>
<keyword evidence="4" id="KW-1133">Transmembrane helix</keyword>
<dbReference type="GO" id="GO:0015171">
    <property type="term" value="F:amino acid transmembrane transporter activity"/>
    <property type="evidence" value="ECO:0007669"/>
    <property type="project" value="TreeGrafter"/>
</dbReference>
<dbReference type="Proteomes" id="UP000029558">
    <property type="component" value="Chromosome"/>
</dbReference>
<accession>A0A1L6TEA9</accession>
<dbReference type="PANTHER" id="PTHR30086:SF20">
    <property type="entry name" value="ARGININE EXPORTER PROTEIN ARGO-RELATED"/>
    <property type="match status" value="1"/>
</dbReference>